<name>A0AA88DZI5_FICCA</name>
<proteinExistence type="predicted"/>
<organism evidence="1 2">
    <name type="scientific">Ficus carica</name>
    <name type="common">Common fig</name>
    <dbReference type="NCBI Taxonomy" id="3494"/>
    <lineage>
        <taxon>Eukaryota</taxon>
        <taxon>Viridiplantae</taxon>
        <taxon>Streptophyta</taxon>
        <taxon>Embryophyta</taxon>
        <taxon>Tracheophyta</taxon>
        <taxon>Spermatophyta</taxon>
        <taxon>Magnoliopsida</taxon>
        <taxon>eudicotyledons</taxon>
        <taxon>Gunneridae</taxon>
        <taxon>Pentapetalae</taxon>
        <taxon>rosids</taxon>
        <taxon>fabids</taxon>
        <taxon>Rosales</taxon>
        <taxon>Moraceae</taxon>
        <taxon>Ficeae</taxon>
        <taxon>Ficus</taxon>
    </lineage>
</organism>
<gene>
    <name evidence="1" type="ORF">TIFTF001_033993</name>
</gene>
<dbReference type="Proteomes" id="UP001187192">
    <property type="component" value="Unassembled WGS sequence"/>
</dbReference>
<evidence type="ECO:0000313" key="2">
    <source>
        <dbReference type="Proteomes" id="UP001187192"/>
    </source>
</evidence>
<reference evidence="1" key="1">
    <citation type="submission" date="2023-07" db="EMBL/GenBank/DDBJ databases">
        <title>draft genome sequence of fig (Ficus carica).</title>
        <authorList>
            <person name="Takahashi T."/>
            <person name="Nishimura K."/>
        </authorList>
    </citation>
    <scope>NUCLEOTIDE SEQUENCE</scope>
</reference>
<evidence type="ECO:0000313" key="1">
    <source>
        <dbReference type="EMBL" id="GMN64929.1"/>
    </source>
</evidence>
<keyword evidence="2" id="KW-1185">Reference proteome</keyword>
<accession>A0AA88DZI5</accession>
<sequence length="83" mass="9012">METTPAPDTVASRFLSDASLLDTMPLLFWSRSCSSLNHQKTNASSLSSMSLSSRSMFARTSMSSSRGLLPLALSILAREHIYG</sequence>
<comment type="caution">
    <text evidence="1">The sequence shown here is derived from an EMBL/GenBank/DDBJ whole genome shotgun (WGS) entry which is preliminary data.</text>
</comment>
<protein>
    <submittedName>
        <fullName evidence="1">Uncharacterized protein</fullName>
    </submittedName>
</protein>
<dbReference type="EMBL" id="BTGU01000201">
    <property type="protein sequence ID" value="GMN64929.1"/>
    <property type="molecule type" value="Genomic_DNA"/>
</dbReference>
<dbReference type="AlphaFoldDB" id="A0AA88DZI5"/>